<comment type="caution">
    <text evidence="2">The sequence shown here is derived from an EMBL/GenBank/DDBJ whole genome shotgun (WGS) entry which is preliminary data.</text>
</comment>
<feature type="transmembrane region" description="Helical" evidence="1">
    <location>
        <begin position="358"/>
        <end position="381"/>
    </location>
</feature>
<feature type="transmembrane region" description="Helical" evidence="1">
    <location>
        <begin position="6"/>
        <end position="23"/>
    </location>
</feature>
<keyword evidence="1" id="KW-0472">Membrane</keyword>
<keyword evidence="3" id="KW-1185">Reference proteome</keyword>
<feature type="transmembrane region" description="Helical" evidence="1">
    <location>
        <begin position="62"/>
        <end position="81"/>
    </location>
</feature>
<accession>A0A4R0NRR1</accession>
<sequence length="441" mass="50595">MEVVEKIIAIFYSLVILGGALCLRRVTGTWLFPGCLFSMFWFFYTFFPLVVLFEVPVNPNSIAFITTAVLLFSSTFLLFDWRKAFLENLNKPQPAEVFNSPFLRLTLVSAILISLFGSVMHLFAQGFGLMDVFNNPVLVASKFADARYNDTLAYTPFGPISLLFSNISVIVGGLIFGSVQASKNKKILFAFLPSVIILLTQSSKGLFFQSVFLFLGSILVTKLYANELKIFSFKIILRVIIIVSIFLVLIAVSFLSRGLKDVDDFGVLLDNFRILFATYFFTHIYGFSDWFTAFTGGRAAFNYDTSHYYFGFYTFTAIFEFFGSNKVTSQGVYDEFFMYKDLLESNIYTIFRGMIMDFGIIGSLIFMLVNGFFLHLVFYVFLRRNRPVFTVVMVIFMVEYFYISFIISLLTWSIIPLTFLVCYLILKFNNYNFVLKPTVQK</sequence>
<dbReference type="AlphaFoldDB" id="A0A4R0NRR1"/>
<feature type="transmembrane region" description="Helical" evidence="1">
    <location>
        <begin position="157"/>
        <end position="176"/>
    </location>
</feature>
<organism evidence="2 3">
    <name type="scientific">Pedobacter psychroterrae</name>
    <dbReference type="NCBI Taxonomy" id="2530453"/>
    <lineage>
        <taxon>Bacteria</taxon>
        <taxon>Pseudomonadati</taxon>
        <taxon>Bacteroidota</taxon>
        <taxon>Sphingobacteriia</taxon>
        <taxon>Sphingobacteriales</taxon>
        <taxon>Sphingobacteriaceae</taxon>
        <taxon>Pedobacter</taxon>
    </lineage>
</organism>
<gene>
    <name evidence="2" type="ORF">EZ437_01795</name>
</gene>
<proteinExistence type="predicted"/>
<evidence type="ECO:0000313" key="3">
    <source>
        <dbReference type="Proteomes" id="UP000293347"/>
    </source>
</evidence>
<feature type="transmembrane region" description="Helical" evidence="1">
    <location>
        <begin position="401"/>
        <end position="426"/>
    </location>
</feature>
<keyword evidence="1" id="KW-1133">Transmembrane helix</keyword>
<dbReference type="NCBIfam" id="TIGR04370">
    <property type="entry name" value="glyco_rpt_poly"/>
    <property type="match status" value="1"/>
</dbReference>
<keyword evidence="1" id="KW-0812">Transmembrane</keyword>
<feature type="transmembrane region" description="Helical" evidence="1">
    <location>
        <begin position="188"/>
        <end position="215"/>
    </location>
</feature>
<feature type="transmembrane region" description="Helical" evidence="1">
    <location>
        <begin position="267"/>
        <end position="286"/>
    </location>
</feature>
<dbReference type="OrthoDB" id="1060719at2"/>
<dbReference type="Proteomes" id="UP000293347">
    <property type="component" value="Unassembled WGS sequence"/>
</dbReference>
<evidence type="ECO:0000313" key="2">
    <source>
        <dbReference type="EMBL" id="TCD02748.1"/>
    </source>
</evidence>
<reference evidence="2 3" key="1">
    <citation type="submission" date="2019-02" db="EMBL/GenBank/DDBJ databases">
        <title>Pedobacter sp. RP-1-14 sp. nov., isolated from Arctic soil.</title>
        <authorList>
            <person name="Dahal R.H."/>
        </authorList>
    </citation>
    <scope>NUCLEOTIDE SEQUENCE [LARGE SCALE GENOMIC DNA]</scope>
    <source>
        <strain evidence="2 3">RP-1-14</strain>
    </source>
</reference>
<protein>
    <submittedName>
        <fullName evidence="2">Oligosaccharide repeat unit polymerase</fullName>
    </submittedName>
</protein>
<dbReference type="RefSeq" id="WP_131592657.1">
    <property type="nucleotide sequence ID" value="NZ_SJSL01000001.1"/>
</dbReference>
<feature type="transmembrane region" description="Helical" evidence="1">
    <location>
        <begin position="235"/>
        <end position="255"/>
    </location>
</feature>
<feature type="transmembrane region" description="Helical" evidence="1">
    <location>
        <begin position="102"/>
        <end position="124"/>
    </location>
</feature>
<feature type="transmembrane region" description="Helical" evidence="1">
    <location>
        <begin position="30"/>
        <end position="50"/>
    </location>
</feature>
<feature type="transmembrane region" description="Helical" evidence="1">
    <location>
        <begin position="306"/>
        <end position="323"/>
    </location>
</feature>
<evidence type="ECO:0000256" key="1">
    <source>
        <dbReference type="SAM" id="Phobius"/>
    </source>
</evidence>
<name>A0A4R0NRR1_9SPHI</name>
<dbReference type="EMBL" id="SJSL01000001">
    <property type="protein sequence ID" value="TCD02748.1"/>
    <property type="molecule type" value="Genomic_DNA"/>
</dbReference>